<dbReference type="EMBL" id="BDSP01000263">
    <property type="protein sequence ID" value="GAX27996.1"/>
    <property type="molecule type" value="Genomic_DNA"/>
</dbReference>
<feature type="compositionally biased region" description="Low complexity" evidence="2">
    <location>
        <begin position="565"/>
        <end position="585"/>
    </location>
</feature>
<keyword evidence="1 3" id="KW-0732">Signal</keyword>
<dbReference type="InterPro" id="IPR006584">
    <property type="entry name" value="Cellulose-bd_IV"/>
</dbReference>
<feature type="region of interest" description="Disordered" evidence="2">
    <location>
        <begin position="177"/>
        <end position="222"/>
    </location>
</feature>
<protein>
    <recommendedName>
        <fullName evidence="4">CBM6 domain-containing protein</fullName>
    </recommendedName>
</protein>
<evidence type="ECO:0000259" key="4">
    <source>
        <dbReference type="PROSITE" id="PS51175"/>
    </source>
</evidence>
<organism evidence="5 6">
    <name type="scientific">Fistulifera solaris</name>
    <name type="common">Oleaginous diatom</name>
    <dbReference type="NCBI Taxonomy" id="1519565"/>
    <lineage>
        <taxon>Eukaryota</taxon>
        <taxon>Sar</taxon>
        <taxon>Stramenopiles</taxon>
        <taxon>Ochrophyta</taxon>
        <taxon>Bacillariophyta</taxon>
        <taxon>Bacillariophyceae</taxon>
        <taxon>Bacillariophycidae</taxon>
        <taxon>Naviculales</taxon>
        <taxon>Naviculaceae</taxon>
        <taxon>Fistulifera</taxon>
    </lineage>
</organism>
<evidence type="ECO:0000313" key="5">
    <source>
        <dbReference type="EMBL" id="GAX27996.1"/>
    </source>
</evidence>
<feature type="compositionally biased region" description="Pro residues" evidence="2">
    <location>
        <begin position="675"/>
        <end position="684"/>
    </location>
</feature>
<gene>
    <name evidence="5" type="ORF">FisN_16Lh305</name>
</gene>
<dbReference type="Pfam" id="PF03422">
    <property type="entry name" value="CBM_6"/>
    <property type="match status" value="2"/>
</dbReference>
<feature type="domain" description="CBM6" evidence="4">
    <location>
        <begin position="702"/>
        <end position="822"/>
    </location>
</feature>
<keyword evidence="6" id="KW-1185">Reference proteome</keyword>
<proteinExistence type="predicted"/>
<sequence length="825" mass="84206">MTRSFLMRICLCSAIATTALTASTAREEDFSTGNLRDRGLSLGSHKDQFFTLVSAADFTLMNGVTVNEASSEGLRTVGQLDRGDFMAYRIDLPSTAVYQLQMYVSSPDGEGSLSVKNMETDEIYDTIDELPVTGEWNEWSVVSRNMTLPEGTSVMKIEVIESGCDLQWLSLQQLDTPSLDESSVSPDSPSQNVTSSISDASSQNTSIVEPSLSEPNVSTAMPTVSEQNSATAAPTLREQMSNTTLPPQVLCLESVAAVDYISMNGSDVTEDKDFVKLYAGDWAAYTITAPYDGPYMLQLSAMDTQGGGALEVRDMENNQHYAVVQNIRDSRMWTNVNTVMDLSAGSHTLQVRVLNGCWNLASLCLQDVESSQGSSESCGCGGGCGCGGLTQPEIHVHNHIYSSGGGYNYGVTGSGNIGGYPAAPYQNAGTGSGNNIGGYPAAPYPNAGTGGGNNGGYPAAPYSNTGTGSGSNVNLGAVPNSGTPNSGFPSGPNNGFPSNGLPSGPNSGVPNNGLPSGPNNGMPNNGLPSSGLPSGPNSGVPNSGAPSGPNTGVPNSGPNVPPDSGVPNAGAPNAGAPGDPNSGGNVPPDSGKPSAPGLPTSGDPGPSNSGGPGDPSAPVLPSSPAAPSDPALPAGPANPALPAEPADPSLPASPADPALPASPANPALPASPANPALPAPPSDPSAPSNPILPSSEAGSCDVVIPANNYRAMSGVDSEASTEGLTNVGWFDPGDWLEYDVNLPTAGTYRMSYRIASPDGGGSFQVTSQDMSQVYGAVNSLTPSGGWQSWYTDATDVMLPAGPQTLRINISDGGWNLAWLCFTAVR</sequence>
<dbReference type="OrthoDB" id="5211809at2759"/>
<feature type="signal peptide" evidence="3">
    <location>
        <begin position="1"/>
        <end position="21"/>
    </location>
</feature>
<feature type="region of interest" description="Disordered" evidence="2">
    <location>
        <begin position="468"/>
        <end position="694"/>
    </location>
</feature>
<evidence type="ECO:0000256" key="3">
    <source>
        <dbReference type="SAM" id="SignalP"/>
    </source>
</evidence>
<accession>A0A1Z5KNZ0</accession>
<feature type="chain" id="PRO_5012803322" description="CBM6 domain-containing protein" evidence="3">
    <location>
        <begin position="22"/>
        <end position="825"/>
    </location>
</feature>
<evidence type="ECO:0000256" key="2">
    <source>
        <dbReference type="SAM" id="MobiDB-lite"/>
    </source>
</evidence>
<dbReference type="CDD" id="cd04080">
    <property type="entry name" value="CBM6_cellulase-like"/>
    <property type="match status" value="1"/>
</dbReference>
<dbReference type="Gene3D" id="2.60.120.260">
    <property type="entry name" value="Galactose-binding domain-like"/>
    <property type="match status" value="3"/>
</dbReference>
<dbReference type="InterPro" id="IPR008979">
    <property type="entry name" value="Galactose-bd-like_sf"/>
</dbReference>
<comment type="caution">
    <text evidence="5">The sequence shown here is derived from an EMBL/GenBank/DDBJ whole genome shotgun (WGS) entry which is preliminary data.</text>
</comment>
<dbReference type="InParanoid" id="A0A1Z5KNZ0"/>
<dbReference type="SMART" id="SM00606">
    <property type="entry name" value="CBD_IV"/>
    <property type="match status" value="2"/>
</dbReference>
<reference evidence="5 6" key="1">
    <citation type="journal article" date="2015" name="Plant Cell">
        <title>Oil accumulation by the oleaginous diatom Fistulifera solaris as revealed by the genome and transcriptome.</title>
        <authorList>
            <person name="Tanaka T."/>
            <person name="Maeda Y."/>
            <person name="Veluchamy A."/>
            <person name="Tanaka M."/>
            <person name="Abida H."/>
            <person name="Marechal E."/>
            <person name="Bowler C."/>
            <person name="Muto M."/>
            <person name="Sunaga Y."/>
            <person name="Tanaka M."/>
            <person name="Yoshino T."/>
            <person name="Taniguchi T."/>
            <person name="Fukuda Y."/>
            <person name="Nemoto M."/>
            <person name="Matsumoto M."/>
            <person name="Wong P.S."/>
            <person name="Aburatani S."/>
            <person name="Fujibuchi W."/>
        </authorList>
    </citation>
    <scope>NUCLEOTIDE SEQUENCE [LARGE SCALE GENOMIC DNA]</scope>
    <source>
        <strain evidence="5 6">JPCC DA0580</strain>
    </source>
</reference>
<feature type="domain" description="CBM6" evidence="4">
    <location>
        <begin position="51"/>
        <end position="172"/>
    </location>
</feature>
<evidence type="ECO:0000256" key="1">
    <source>
        <dbReference type="ARBA" id="ARBA00022729"/>
    </source>
</evidence>
<feature type="compositionally biased region" description="Low complexity" evidence="2">
    <location>
        <begin position="614"/>
        <end position="674"/>
    </location>
</feature>
<name>A0A1Z5KNZ0_FISSO</name>
<feature type="compositionally biased region" description="Low complexity" evidence="2">
    <location>
        <begin position="479"/>
        <end position="550"/>
    </location>
</feature>
<dbReference type="AlphaFoldDB" id="A0A1Z5KNZ0"/>
<evidence type="ECO:0000313" key="6">
    <source>
        <dbReference type="Proteomes" id="UP000198406"/>
    </source>
</evidence>
<dbReference type="InterPro" id="IPR005084">
    <property type="entry name" value="CBM6"/>
</dbReference>
<dbReference type="GO" id="GO:0030246">
    <property type="term" value="F:carbohydrate binding"/>
    <property type="evidence" value="ECO:0007669"/>
    <property type="project" value="InterPro"/>
</dbReference>
<dbReference type="Proteomes" id="UP000198406">
    <property type="component" value="Unassembled WGS sequence"/>
</dbReference>
<dbReference type="SUPFAM" id="SSF49785">
    <property type="entry name" value="Galactose-binding domain-like"/>
    <property type="match status" value="3"/>
</dbReference>
<dbReference type="PROSITE" id="PS51175">
    <property type="entry name" value="CBM6"/>
    <property type="match status" value="2"/>
</dbReference>